<organism evidence="1 2">
    <name type="scientific">Ceratodon purpureus</name>
    <name type="common">Fire moss</name>
    <name type="synonym">Dicranum purpureum</name>
    <dbReference type="NCBI Taxonomy" id="3225"/>
    <lineage>
        <taxon>Eukaryota</taxon>
        <taxon>Viridiplantae</taxon>
        <taxon>Streptophyta</taxon>
        <taxon>Embryophyta</taxon>
        <taxon>Bryophyta</taxon>
        <taxon>Bryophytina</taxon>
        <taxon>Bryopsida</taxon>
        <taxon>Dicranidae</taxon>
        <taxon>Pseudoditrichales</taxon>
        <taxon>Ditrichaceae</taxon>
        <taxon>Ceratodon</taxon>
    </lineage>
</organism>
<proteinExistence type="predicted"/>
<name>A0A8T0I4L0_CERPU</name>
<accession>A0A8T0I4L0</accession>
<comment type="caution">
    <text evidence="1">The sequence shown here is derived from an EMBL/GenBank/DDBJ whole genome shotgun (WGS) entry which is preliminary data.</text>
</comment>
<reference evidence="1" key="1">
    <citation type="submission" date="2020-06" db="EMBL/GenBank/DDBJ databases">
        <title>WGS assembly of Ceratodon purpureus strain R40.</title>
        <authorList>
            <person name="Carey S.B."/>
            <person name="Jenkins J."/>
            <person name="Shu S."/>
            <person name="Lovell J.T."/>
            <person name="Sreedasyam A."/>
            <person name="Maumus F."/>
            <person name="Tiley G.P."/>
            <person name="Fernandez-Pozo N."/>
            <person name="Barry K."/>
            <person name="Chen C."/>
            <person name="Wang M."/>
            <person name="Lipzen A."/>
            <person name="Daum C."/>
            <person name="Saski C.A."/>
            <person name="Payton A.C."/>
            <person name="Mcbreen J.C."/>
            <person name="Conrad R.E."/>
            <person name="Kollar L.M."/>
            <person name="Olsson S."/>
            <person name="Huttunen S."/>
            <person name="Landis J.B."/>
            <person name="Wickett N.J."/>
            <person name="Johnson M.G."/>
            <person name="Rensing S.A."/>
            <person name="Grimwood J."/>
            <person name="Schmutz J."/>
            <person name="Mcdaniel S.F."/>
        </authorList>
    </citation>
    <scope>NUCLEOTIDE SEQUENCE</scope>
    <source>
        <strain evidence="1">R40</strain>
    </source>
</reference>
<gene>
    <name evidence="1" type="ORF">KC19_5G172700</name>
</gene>
<keyword evidence="2" id="KW-1185">Reference proteome</keyword>
<evidence type="ECO:0000313" key="1">
    <source>
        <dbReference type="EMBL" id="KAG0577681.1"/>
    </source>
</evidence>
<evidence type="ECO:0000313" key="2">
    <source>
        <dbReference type="Proteomes" id="UP000822688"/>
    </source>
</evidence>
<dbReference type="Proteomes" id="UP000822688">
    <property type="component" value="Chromosome 5"/>
</dbReference>
<protein>
    <submittedName>
        <fullName evidence="1">Uncharacterized protein</fullName>
    </submittedName>
</protein>
<dbReference type="EMBL" id="CM026425">
    <property type="protein sequence ID" value="KAG0577681.1"/>
    <property type="molecule type" value="Genomic_DNA"/>
</dbReference>
<dbReference type="AlphaFoldDB" id="A0A8T0I4L0"/>
<sequence>MYYLLLTAMMMDSSRLCRNKAKLKDFDMHHKCNTLSSNITAMATRWQPLFSSLCFPLLGCEMMGPGTAPSLRPLNQSVSQAASLVFPIFYSEIFFDPDPGWCKIQSSS</sequence>